<dbReference type="InterPro" id="IPR015928">
    <property type="entry name" value="Aconitase/3IPM_dehydase_swvl"/>
</dbReference>
<keyword evidence="6 10" id="KW-0408">Iron</keyword>
<dbReference type="PROSITE" id="PS00450">
    <property type="entry name" value="ACONITASE_1"/>
    <property type="match status" value="1"/>
</dbReference>
<organism evidence="11 12">
    <name type="scientific">Mycoavidus cysteinexigens</name>
    <dbReference type="NCBI Taxonomy" id="1553431"/>
    <lineage>
        <taxon>Bacteria</taxon>
        <taxon>Pseudomonadati</taxon>
        <taxon>Pseudomonadota</taxon>
        <taxon>Betaproteobacteria</taxon>
        <taxon>Burkholderiales</taxon>
        <taxon>Burkholderiaceae</taxon>
        <taxon>Mycoavidus</taxon>
    </lineage>
</organism>
<dbReference type="UniPathway" id="UPA00223">
    <property type="reaction ID" value="UER00718"/>
</dbReference>
<evidence type="ECO:0000313" key="11">
    <source>
        <dbReference type="EMBL" id="BBE10036.1"/>
    </source>
</evidence>
<dbReference type="PRINTS" id="PR00415">
    <property type="entry name" value="ACONITASE"/>
</dbReference>
<dbReference type="NCBIfam" id="NF009520">
    <property type="entry name" value="PRK12881.1"/>
    <property type="match status" value="1"/>
</dbReference>
<dbReference type="GO" id="GO:0006099">
    <property type="term" value="P:tricarboxylic acid cycle"/>
    <property type="evidence" value="ECO:0007669"/>
    <property type="project" value="UniProtKB-UniPathway"/>
</dbReference>
<dbReference type="GO" id="GO:0046872">
    <property type="term" value="F:metal ion binding"/>
    <property type="evidence" value="ECO:0007669"/>
    <property type="project" value="UniProtKB-KW"/>
</dbReference>
<dbReference type="InterPro" id="IPR036008">
    <property type="entry name" value="Aconitase_4Fe-4S_dom"/>
</dbReference>
<dbReference type="InterPro" id="IPR015931">
    <property type="entry name" value="Acnase/IPM_dHydase_lsu_aba_1/3"/>
</dbReference>
<dbReference type="RefSeq" id="WP_045364818.1">
    <property type="nucleotide sequence ID" value="NZ_AP018150.1"/>
</dbReference>
<dbReference type="InterPro" id="IPR001030">
    <property type="entry name" value="Acoase/IPM_deHydtase_lsu_aba"/>
</dbReference>
<dbReference type="NCBIfam" id="NF006757">
    <property type="entry name" value="PRK09277.1"/>
    <property type="match status" value="1"/>
</dbReference>
<name>A0A2Z6EX83_9BURK</name>
<keyword evidence="8 10" id="KW-0456">Lyase</keyword>
<dbReference type="InterPro" id="IPR006249">
    <property type="entry name" value="Aconitase/IRP2"/>
</dbReference>
<dbReference type="Pfam" id="PF00330">
    <property type="entry name" value="Aconitase"/>
    <property type="match status" value="1"/>
</dbReference>
<dbReference type="SUPFAM" id="SSF52016">
    <property type="entry name" value="LeuD/IlvD-like"/>
    <property type="match status" value="1"/>
</dbReference>
<evidence type="ECO:0000256" key="10">
    <source>
        <dbReference type="RuleBase" id="RU361275"/>
    </source>
</evidence>
<protein>
    <recommendedName>
        <fullName evidence="10">Aconitate hydratase</fullName>
        <shortName evidence="10">Aconitase</shortName>
        <ecNumber evidence="10">4.2.1.3</ecNumber>
    </recommendedName>
</protein>
<evidence type="ECO:0000256" key="3">
    <source>
        <dbReference type="ARBA" id="ARBA00007185"/>
    </source>
</evidence>
<dbReference type="Gene3D" id="3.30.499.10">
    <property type="entry name" value="Aconitase, domain 3"/>
    <property type="match status" value="2"/>
</dbReference>
<dbReference type="FunFam" id="3.30.499.10:FF:000002">
    <property type="entry name" value="Aconitate hydratase"/>
    <property type="match status" value="1"/>
</dbReference>
<dbReference type="CDD" id="cd01580">
    <property type="entry name" value="AcnA_IRP_Swivel"/>
    <property type="match status" value="1"/>
</dbReference>
<proteinExistence type="inferred from homology"/>
<dbReference type="PANTHER" id="PTHR11670">
    <property type="entry name" value="ACONITASE/IRON-RESPONSIVE ELEMENT FAMILY MEMBER"/>
    <property type="match status" value="1"/>
</dbReference>
<dbReference type="Gene3D" id="6.10.190.10">
    <property type="match status" value="1"/>
</dbReference>
<comment type="pathway">
    <text evidence="2">Carbohydrate metabolism; tricarboxylic acid cycle; isocitrate from oxaloacetate: step 2/2.</text>
</comment>
<dbReference type="PROSITE" id="PS01244">
    <property type="entry name" value="ACONITASE_2"/>
    <property type="match status" value="1"/>
</dbReference>
<comment type="similarity">
    <text evidence="3 10">Belongs to the aconitase/IPM isomerase family.</text>
</comment>
<keyword evidence="4 10" id="KW-0004">4Fe-4S</keyword>
<gene>
    <name evidence="11" type="ORF">MCB1EB_1875</name>
</gene>
<dbReference type="EC" id="4.2.1.3" evidence="10"/>
<evidence type="ECO:0000313" key="12">
    <source>
        <dbReference type="Proteomes" id="UP000282597"/>
    </source>
</evidence>
<dbReference type="AlphaFoldDB" id="A0A2Z6EX83"/>
<keyword evidence="12" id="KW-1185">Reference proteome</keyword>
<dbReference type="NCBIfam" id="TIGR01341">
    <property type="entry name" value="aconitase_1"/>
    <property type="match status" value="1"/>
</dbReference>
<comment type="catalytic activity">
    <reaction evidence="9 10">
        <text>citrate = D-threo-isocitrate</text>
        <dbReference type="Rhea" id="RHEA:10336"/>
        <dbReference type="ChEBI" id="CHEBI:15562"/>
        <dbReference type="ChEBI" id="CHEBI:16947"/>
        <dbReference type="EC" id="4.2.1.3"/>
    </reaction>
</comment>
<evidence type="ECO:0000256" key="2">
    <source>
        <dbReference type="ARBA" id="ARBA00004717"/>
    </source>
</evidence>
<reference evidence="11 12" key="1">
    <citation type="journal article" date="2018" name="Microbes Environ.">
        <title>Comparative Genomic Insights into Endofungal Lifestyles of Two Bacterial Endosymbionts, Mycoavidus cysteinexigens and Burkholderia rhizoxinica.</title>
        <authorList>
            <person name="Sharmin D."/>
            <person name="Guo Y."/>
            <person name="Nishizawa T."/>
            <person name="Ohshima S."/>
            <person name="Sato Y."/>
            <person name="Takashima Y."/>
            <person name="Narisawa K."/>
            <person name="Ohta H."/>
        </authorList>
    </citation>
    <scope>NUCLEOTIDE SEQUENCE [LARGE SCALE GENOMIC DNA]</scope>
    <source>
        <strain evidence="11 12">B1-EB</strain>
    </source>
</reference>
<dbReference type="GO" id="GO:0051539">
    <property type="term" value="F:4 iron, 4 sulfur cluster binding"/>
    <property type="evidence" value="ECO:0007669"/>
    <property type="project" value="UniProtKB-KW"/>
</dbReference>
<comment type="cofactor">
    <cofactor evidence="1">
        <name>[4Fe-4S] cluster</name>
        <dbReference type="ChEBI" id="CHEBI:49883"/>
    </cofactor>
</comment>
<accession>A0A2Z6EX83</accession>
<dbReference type="EMBL" id="AP018150">
    <property type="protein sequence ID" value="BBE10036.1"/>
    <property type="molecule type" value="Genomic_DNA"/>
</dbReference>
<evidence type="ECO:0000256" key="5">
    <source>
        <dbReference type="ARBA" id="ARBA00022723"/>
    </source>
</evidence>
<evidence type="ECO:0000256" key="7">
    <source>
        <dbReference type="ARBA" id="ARBA00023014"/>
    </source>
</evidence>
<evidence type="ECO:0000256" key="8">
    <source>
        <dbReference type="ARBA" id="ARBA00023239"/>
    </source>
</evidence>
<dbReference type="InterPro" id="IPR000573">
    <property type="entry name" value="AconitaseA/IPMdHydase_ssu_swvl"/>
</dbReference>
<evidence type="ECO:0000256" key="6">
    <source>
        <dbReference type="ARBA" id="ARBA00023004"/>
    </source>
</evidence>
<keyword evidence="5" id="KW-0479">Metal-binding</keyword>
<dbReference type="Pfam" id="PF00694">
    <property type="entry name" value="Aconitase_C"/>
    <property type="match status" value="1"/>
</dbReference>
<comment type="function">
    <text evidence="10">Catalyzes the isomerization of citrate to isocitrate via cis-aconitate.</text>
</comment>
<evidence type="ECO:0000256" key="4">
    <source>
        <dbReference type="ARBA" id="ARBA00022485"/>
    </source>
</evidence>
<dbReference type="KEGG" id="mcys:MCB1EB_1875"/>
<dbReference type="InterPro" id="IPR044137">
    <property type="entry name" value="AcnA_IRP_Swivel"/>
</dbReference>
<dbReference type="InterPro" id="IPR018136">
    <property type="entry name" value="Aconitase_4Fe-4S_BS"/>
</dbReference>
<keyword evidence="7 10" id="KW-0411">Iron-sulfur</keyword>
<sequence length="911" mass="100158">MAHSLYNTLKEFDSGTQIGQFYSLPQLGQALNLKLERLPVSIRLVLESVLRNYDDRKITRAHIEQLANWQPKATRTEEIPLVVARVVLQDFTGVPLLADIAAMRDVAQHMGRDPKLIEPLVPVDLVVDHSVQIDYFRRSDALDLNMKLEFQRNQERYQFMKWGMQAFDTFHVVPPGIGIVHQVNLEYLARGVHHQKIQTEAGPNAIYYPDTLVGTDSHTTMINGIGVVGWGVGGIEAEAAMLGQPVYFLTPDVIGFELKGQLREGVTATDLVLTVTELLRKEKVVGKFVEFFGTGAASITVPDRATLSNMAPEYGATMGFFPVDDKTIEYFENTGRTQEEIHALRNYFKAQHLYGMPQAGEIDYTRVITLDLATVSPSLAGPKRPQDRIELDQVKQTFTDLFSKPVSENGFSKDKNALEQVYTNRDGVKISNGDILIAAITSCTNTSNPSVLLAAGLLAKKAVEMGLSVAPHIKTSLAPGSRVVTEYLTAAGLLPYLEKLGFTLAAYGCTTCIGNAGDLTPALNEAIIAHDIVAAAVLSGNRNFEARIHPNLRANFLTSPPLVVAYAIAGTVMRDLITEPLGQGTDQDGKVRDIYLKDIWPSNDEIHQLFKVALNAEVFRKNYAQLTQKGDLWSKIEGTEGQVYNWPKSTYIAQPPFFTDFSMQPAAPQSSVKNARALGIFGDSVTTDHISPAGAIKETSPAGLWLQKNGVLKADFNSYGSRRGNHEIMMRGTFANVRIKNLMVPLQVDGTRVEGGITLHQPSGELLSIYDAAMRYLDEDVPTVIFGGEEYGTGSSRDWAAKGTQLLGVKAVIACSFERIHRSNLVGMGVLPLQFMPGVNAQTLNLQGNESFDIEGFAHIKPQQQVTLTIRRANGALQHVPLLLRIDTPIEVDYYQHGGILPFVLRSLLAA</sequence>
<dbReference type="FunFam" id="3.20.19.10:FF:000001">
    <property type="entry name" value="Aconitate hydratase"/>
    <property type="match status" value="1"/>
</dbReference>
<evidence type="ECO:0000256" key="1">
    <source>
        <dbReference type="ARBA" id="ARBA00001966"/>
    </source>
</evidence>
<dbReference type="Gene3D" id="3.20.19.10">
    <property type="entry name" value="Aconitase, domain 4"/>
    <property type="match status" value="1"/>
</dbReference>
<dbReference type="GO" id="GO:0003994">
    <property type="term" value="F:aconitate hydratase activity"/>
    <property type="evidence" value="ECO:0007669"/>
    <property type="project" value="UniProtKB-EC"/>
</dbReference>
<dbReference type="SUPFAM" id="SSF53732">
    <property type="entry name" value="Aconitase iron-sulfur domain"/>
    <property type="match status" value="1"/>
</dbReference>
<dbReference type="CDD" id="cd01586">
    <property type="entry name" value="AcnA_IRP"/>
    <property type="match status" value="1"/>
</dbReference>
<dbReference type="Proteomes" id="UP000282597">
    <property type="component" value="Chromosome"/>
</dbReference>
<evidence type="ECO:0000256" key="9">
    <source>
        <dbReference type="ARBA" id="ARBA00023501"/>
    </source>
</evidence>